<dbReference type="EMBL" id="RBOV01000233">
    <property type="protein sequence ID" value="RMN10717.1"/>
    <property type="molecule type" value="Genomic_DNA"/>
</dbReference>
<evidence type="ECO:0000256" key="1">
    <source>
        <dbReference type="SAM" id="Phobius"/>
    </source>
</evidence>
<accession>A0A0P9LSR6</accession>
<organism evidence="2 3">
    <name type="scientific">Pseudomonas syringae pv. coriandricola</name>
    <dbReference type="NCBI Taxonomy" id="264453"/>
    <lineage>
        <taxon>Bacteria</taxon>
        <taxon>Pseudomonadati</taxon>
        <taxon>Pseudomonadota</taxon>
        <taxon>Gammaproteobacteria</taxon>
        <taxon>Pseudomonadales</taxon>
        <taxon>Pseudomonadaceae</taxon>
        <taxon>Pseudomonas</taxon>
    </lineage>
</organism>
<comment type="caution">
    <text evidence="2">The sequence shown here is derived from an EMBL/GenBank/DDBJ whole genome shotgun (WGS) entry which is preliminary data.</text>
</comment>
<keyword evidence="1" id="KW-1133">Transmembrane helix</keyword>
<dbReference type="Proteomes" id="UP000271468">
    <property type="component" value="Unassembled WGS sequence"/>
</dbReference>
<evidence type="ECO:0000313" key="3">
    <source>
        <dbReference type="Proteomes" id="UP000271468"/>
    </source>
</evidence>
<reference evidence="2 3" key="1">
    <citation type="submission" date="2018-08" db="EMBL/GenBank/DDBJ databases">
        <title>Recombination of ecologically and evolutionarily significant loci maintains genetic cohesion in the Pseudomonas syringae species complex.</title>
        <authorList>
            <person name="Dillon M."/>
            <person name="Thakur S."/>
            <person name="Almeida R.N.D."/>
            <person name="Weir B.S."/>
            <person name="Guttman D.S."/>
        </authorList>
    </citation>
    <scope>NUCLEOTIDE SEQUENCE [LARGE SCALE GENOMIC DNA]</scope>
    <source>
        <strain evidence="2 3">ICMP 12341</strain>
    </source>
</reference>
<protein>
    <submittedName>
        <fullName evidence="2">Uncharacterized protein</fullName>
    </submittedName>
</protein>
<feature type="transmembrane region" description="Helical" evidence="1">
    <location>
        <begin position="6"/>
        <end position="26"/>
    </location>
</feature>
<gene>
    <name evidence="2" type="ORF">ALQ65_02611</name>
</gene>
<dbReference type="RefSeq" id="WP_054087688.1">
    <property type="nucleotide sequence ID" value="NZ_LJPZ01000050.1"/>
</dbReference>
<keyword evidence="1" id="KW-0472">Membrane</keyword>
<feature type="transmembrane region" description="Helical" evidence="1">
    <location>
        <begin position="95"/>
        <end position="121"/>
    </location>
</feature>
<feature type="transmembrane region" description="Helical" evidence="1">
    <location>
        <begin position="47"/>
        <end position="65"/>
    </location>
</feature>
<dbReference type="AlphaFoldDB" id="A0A0P9LSR6"/>
<name>A0A0P9LSR6_9PSED</name>
<evidence type="ECO:0000313" key="2">
    <source>
        <dbReference type="EMBL" id="RMN10717.1"/>
    </source>
</evidence>
<proteinExistence type="predicted"/>
<sequence>MNLNFLFRLLLTISATSLLLIVFFVQKSYTLSCLFPSLTWLKDISPFVSYLFYIAVPIALTWLSIRLSSKLGNDGFRSGDIVEISHANNSFLPSYLGYFFVALSVGNWDTLIVVYGMLFVFTFRSQALYFNPLFLLYGFEFYNVTTRGGASIFLISRKNYKLPVDVVIQSARRINDYTFIERER</sequence>
<keyword evidence="1" id="KW-0812">Transmembrane</keyword>